<protein>
    <submittedName>
        <fullName evidence="1">Uncharacterized protein</fullName>
    </submittedName>
</protein>
<name>A0A7J4KXF5_9ARCH</name>
<gene>
    <name evidence="1" type="ORF">HA227_01765</name>
</gene>
<dbReference type="EMBL" id="DUFJ01000046">
    <property type="protein sequence ID" value="HIH32957.1"/>
    <property type="molecule type" value="Genomic_DNA"/>
</dbReference>
<comment type="caution">
    <text evidence="1">The sequence shown here is derived from an EMBL/GenBank/DDBJ whole genome shotgun (WGS) entry which is preliminary data.</text>
</comment>
<dbReference type="AlphaFoldDB" id="A0A7J4KXF5"/>
<evidence type="ECO:0000313" key="2">
    <source>
        <dbReference type="Proteomes" id="UP000527315"/>
    </source>
</evidence>
<evidence type="ECO:0000313" key="1">
    <source>
        <dbReference type="EMBL" id="HIH32957.1"/>
    </source>
</evidence>
<accession>A0A7J4KXF5</accession>
<dbReference type="Proteomes" id="UP000527315">
    <property type="component" value="Unassembled WGS sequence"/>
</dbReference>
<sequence>MKDFKAKAERQATRIEDTNPELVRLTIALLKGRKVRLPNGKVANGKELAIKHIPKIVGIA</sequence>
<reference evidence="2" key="1">
    <citation type="journal article" date="2020" name="bioRxiv">
        <title>A rank-normalized archaeal taxonomy based on genome phylogeny resolves widespread incomplete and uneven classifications.</title>
        <authorList>
            <person name="Rinke C."/>
            <person name="Chuvochina M."/>
            <person name="Mussig A.J."/>
            <person name="Chaumeil P.-A."/>
            <person name="Waite D.W."/>
            <person name="Whitman W.B."/>
            <person name="Parks D.H."/>
            <person name="Hugenholtz P."/>
        </authorList>
    </citation>
    <scope>NUCLEOTIDE SEQUENCE [LARGE SCALE GENOMIC DNA]</scope>
</reference>
<feature type="non-terminal residue" evidence="1">
    <location>
        <position position="60"/>
    </location>
</feature>
<organism evidence="1 2">
    <name type="scientific">Candidatus Iainarchaeum sp</name>
    <dbReference type="NCBI Taxonomy" id="3101447"/>
    <lineage>
        <taxon>Archaea</taxon>
        <taxon>Candidatus Iainarchaeota</taxon>
        <taxon>Candidatus Iainarchaeia</taxon>
        <taxon>Candidatus Iainarchaeales</taxon>
        <taxon>Candidatus Iainarchaeaceae</taxon>
        <taxon>Candidatus Iainarchaeum</taxon>
    </lineage>
</organism>
<proteinExistence type="predicted"/>